<dbReference type="InterPro" id="IPR000399">
    <property type="entry name" value="TPP-bd_CS"/>
</dbReference>
<evidence type="ECO:0000256" key="5">
    <source>
        <dbReference type="ARBA" id="ARBA00022605"/>
    </source>
</evidence>
<dbReference type="PANTHER" id="PTHR18968">
    <property type="entry name" value="THIAMINE PYROPHOSPHATE ENZYMES"/>
    <property type="match status" value="1"/>
</dbReference>
<keyword evidence="7 12" id="KW-0479">Metal-binding</keyword>
<keyword evidence="5 12" id="KW-0028">Amino-acid biosynthesis</keyword>
<evidence type="ECO:0000313" key="17">
    <source>
        <dbReference type="Proteomes" id="UP001375370"/>
    </source>
</evidence>
<dbReference type="PANTHER" id="PTHR18968:SF13">
    <property type="entry name" value="ACETOLACTATE SYNTHASE CATALYTIC SUBUNIT, MITOCHONDRIAL"/>
    <property type="match status" value="1"/>
</dbReference>
<dbReference type="Pfam" id="PF02776">
    <property type="entry name" value="TPP_enzyme_N"/>
    <property type="match status" value="1"/>
</dbReference>
<dbReference type="InterPro" id="IPR012846">
    <property type="entry name" value="Acetolactate_synth_lsu"/>
</dbReference>
<protein>
    <recommendedName>
        <fullName evidence="4 12">Acetolactate synthase</fullName>
        <ecNumber evidence="4 12">2.2.1.6</ecNumber>
    </recommendedName>
</protein>
<evidence type="ECO:0000259" key="15">
    <source>
        <dbReference type="Pfam" id="PF02776"/>
    </source>
</evidence>
<proteinExistence type="inferred from homology"/>
<dbReference type="InterPro" id="IPR012001">
    <property type="entry name" value="Thiamin_PyroP_enz_TPP-bd_dom"/>
</dbReference>
<evidence type="ECO:0000256" key="2">
    <source>
        <dbReference type="ARBA" id="ARBA00005025"/>
    </source>
</evidence>
<feature type="domain" description="Thiamine pyrophosphate enzyme TPP-binding" evidence="14">
    <location>
        <begin position="385"/>
        <end position="531"/>
    </location>
</feature>
<dbReference type="Pfam" id="PF02775">
    <property type="entry name" value="TPP_enzyme_C"/>
    <property type="match status" value="1"/>
</dbReference>
<dbReference type="InterPro" id="IPR029035">
    <property type="entry name" value="DHS-like_NAD/FAD-binding_dom"/>
</dbReference>
<dbReference type="NCBIfam" id="TIGR00118">
    <property type="entry name" value="acolac_lg"/>
    <property type="match status" value="1"/>
</dbReference>
<evidence type="ECO:0000259" key="14">
    <source>
        <dbReference type="Pfam" id="PF02775"/>
    </source>
</evidence>
<keyword evidence="8 12" id="KW-0460">Magnesium</keyword>
<keyword evidence="6 12" id="KW-0808">Transferase</keyword>
<comment type="pathway">
    <text evidence="1 12">Amino-acid biosynthesis; L-isoleucine biosynthesis; L-isoleucine from 2-oxobutanoate: step 1/4.</text>
</comment>
<dbReference type="EMBL" id="CP146612">
    <property type="protein sequence ID" value="WWX25271.1"/>
    <property type="molecule type" value="Genomic_DNA"/>
</dbReference>
<reference evidence="16 17" key="1">
    <citation type="submission" date="2024-03" db="EMBL/GenBank/DDBJ databases">
        <title>A Dehalogenimonas Isolated from Estuarine Sediments Dihaloeliminates Chlorinated Alkanes.</title>
        <authorList>
            <person name="Yang Y."/>
            <person name="Wang H."/>
        </authorList>
    </citation>
    <scope>NUCLEOTIDE SEQUENCE [LARGE SCALE GENOMIC DNA]</scope>
    <source>
        <strain evidence="16 17">W</strain>
    </source>
</reference>
<comment type="similarity">
    <text evidence="3 12">Belongs to the TPP enzyme family.</text>
</comment>
<dbReference type="SUPFAM" id="SSF52467">
    <property type="entry name" value="DHS-like NAD/FAD-binding domain"/>
    <property type="match status" value="1"/>
</dbReference>
<comment type="catalytic activity">
    <reaction evidence="11 12">
        <text>2 pyruvate + H(+) = (2S)-2-acetolactate + CO2</text>
        <dbReference type="Rhea" id="RHEA:25249"/>
        <dbReference type="ChEBI" id="CHEBI:15361"/>
        <dbReference type="ChEBI" id="CHEBI:15378"/>
        <dbReference type="ChEBI" id="CHEBI:16526"/>
        <dbReference type="ChEBI" id="CHEBI:58476"/>
        <dbReference type="EC" id="2.2.1.6"/>
    </reaction>
</comment>
<evidence type="ECO:0000256" key="9">
    <source>
        <dbReference type="ARBA" id="ARBA00023052"/>
    </source>
</evidence>
<dbReference type="InterPro" id="IPR039368">
    <property type="entry name" value="AHAS_TPP"/>
</dbReference>
<gene>
    <name evidence="16" type="primary">ilvB</name>
    <name evidence="16" type="ORF">V8247_08440</name>
</gene>
<dbReference type="InterPro" id="IPR012000">
    <property type="entry name" value="Thiamin_PyroP_enz_cen_dom"/>
</dbReference>
<evidence type="ECO:0000256" key="12">
    <source>
        <dbReference type="RuleBase" id="RU003591"/>
    </source>
</evidence>
<organism evidence="16 17">
    <name type="scientific">Candidatus Dehalogenimonas loeffleri</name>
    <dbReference type="NCBI Taxonomy" id="3127115"/>
    <lineage>
        <taxon>Bacteria</taxon>
        <taxon>Bacillati</taxon>
        <taxon>Chloroflexota</taxon>
        <taxon>Dehalococcoidia</taxon>
        <taxon>Dehalococcoidales</taxon>
        <taxon>Dehalococcoidaceae</taxon>
        <taxon>Dehalogenimonas</taxon>
    </lineage>
</organism>
<evidence type="ECO:0000259" key="13">
    <source>
        <dbReference type="Pfam" id="PF00205"/>
    </source>
</evidence>
<evidence type="ECO:0000256" key="11">
    <source>
        <dbReference type="ARBA" id="ARBA00048670"/>
    </source>
</evidence>
<dbReference type="GO" id="GO:0003984">
    <property type="term" value="F:acetolactate synthase activity"/>
    <property type="evidence" value="ECO:0007669"/>
    <property type="project" value="UniProtKB-EC"/>
</dbReference>
<accession>A0ABZ2J2Y0</accession>
<dbReference type="CDD" id="cd07035">
    <property type="entry name" value="TPP_PYR_POX_like"/>
    <property type="match status" value="1"/>
</dbReference>
<dbReference type="Gene3D" id="3.40.50.1220">
    <property type="entry name" value="TPP-binding domain"/>
    <property type="match status" value="1"/>
</dbReference>
<dbReference type="Pfam" id="PF00205">
    <property type="entry name" value="TPP_enzyme_M"/>
    <property type="match status" value="1"/>
</dbReference>
<evidence type="ECO:0000256" key="6">
    <source>
        <dbReference type="ARBA" id="ARBA00022679"/>
    </source>
</evidence>
<comment type="cofactor">
    <cofactor evidence="12">
        <name>thiamine diphosphate</name>
        <dbReference type="ChEBI" id="CHEBI:58937"/>
    </cofactor>
    <text evidence="12">Binds 1 thiamine pyrophosphate per subunit.</text>
</comment>
<dbReference type="CDD" id="cd02015">
    <property type="entry name" value="TPP_AHAS"/>
    <property type="match status" value="1"/>
</dbReference>
<dbReference type="InterPro" id="IPR045229">
    <property type="entry name" value="TPP_enz"/>
</dbReference>
<dbReference type="InterPro" id="IPR011766">
    <property type="entry name" value="TPP_enzyme_TPP-bd"/>
</dbReference>
<evidence type="ECO:0000256" key="7">
    <source>
        <dbReference type="ARBA" id="ARBA00022723"/>
    </source>
</evidence>
<evidence type="ECO:0000256" key="10">
    <source>
        <dbReference type="ARBA" id="ARBA00023304"/>
    </source>
</evidence>
<comment type="pathway">
    <text evidence="2 12">Amino-acid biosynthesis; L-valine biosynthesis; L-valine from pyruvate: step 1/4.</text>
</comment>
<dbReference type="Gene3D" id="3.40.50.970">
    <property type="match status" value="2"/>
</dbReference>
<keyword evidence="9 12" id="KW-0786">Thiamine pyrophosphate</keyword>
<sequence length="562" mass="60835">MKQTGSEILCESLLKEGVEVIFGYPGGQVLPLYHTLTDYPKLRHILVRHEQGAVHAADAYARVTGKVGVCLATSGPGATNLVTGLANAYIDSIPMVAITGQVPMAMIGRDAFQEADITGITLPITKHNYLVTDVNDLARTIKEAFYIAGTGRPGPVLIDLPRDIQQAAAEFHYPSKVHLPGYKPTRAGNQLQVKKAVKLIGEASKPVIIAGHGVRISGAYKELRQLAETTNIPVITTLLGISSFPETHELSLGMLGMHGLACANMAVTDSDLIIAIGMRFDDRATGKISAFAPSAKVVHIDIDPAEVGKNVKVDVPIVGDVRTVLLELNKEIAPGDHSDWLSRINGWKKEYPSGVEIRESDTILPQYVIRKIWEKTQGQATIVTGVGQHQMFAALHYYYDKPNSFITSGGLGTMGFELPAAFGAQVGLPGEPVWCIAGDGSIQMTIQELGTIRQENAPVKIAILNNGFLGMVRQWQELFYDHNYSATPLWCPDFIKISDGYSIPARNVTCKAEVEAAIEQAAATDGPFILNFIIEPEENVYPMVPPGAGINNILHEPKKEAC</sequence>
<evidence type="ECO:0000256" key="4">
    <source>
        <dbReference type="ARBA" id="ARBA00013145"/>
    </source>
</evidence>
<dbReference type="InterPro" id="IPR029061">
    <property type="entry name" value="THDP-binding"/>
</dbReference>
<keyword evidence="10 12" id="KW-0100">Branched-chain amino acid biosynthesis</keyword>
<dbReference type="RefSeq" id="WP_338737411.1">
    <property type="nucleotide sequence ID" value="NZ_CP146612.1"/>
</dbReference>
<dbReference type="EC" id="2.2.1.6" evidence="4 12"/>
<feature type="domain" description="Thiamine pyrophosphate enzyme N-terminal TPP-binding" evidence="15">
    <location>
        <begin position="4"/>
        <end position="118"/>
    </location>
</feature>
<comment type="cofactor">
    <cofactor evidence="12">
        <name>Mg(2+)</name>
        <dbReference type="ChEBI" id="CHEBI:18420"/>
    </cofactor>
    <text evidence="12">Binds 1 Mg(2+) ion per subunit.</text>
</comment>
<feature type="domain" description="Thiamine pyrophosphate enzyme central" evidence="13">
    <location>
        <begin position="193"/>
        <end position="328"/>
    </location>
</feature>
<evidence type="ECO:0000313" key="16">
    <source>
        <dbReference type="EMBL" id="WWX25271.1"/>
    </source>
</evidence>
<dbReference type="PROSITE" id="PS00187">
    <property type="entry name" value="TPP_ENZYMES"/>
    <property type="match status" value="1"/>
</dbReference>
<evidence type="ECO:0000256" key="8">
    <source>
        <dbReference type="ARBA" id="ARBA00022842"/>
    </source>
</evidence>
<keyword evidence="17" id="KW-1185">Reference proteome</keyword>
<name>A0ABZ2J2Y0_9CHLR</name>
<evidence type="ECO:0000256" key="1">
    <source>
        <dbReference type="ARBA" id="ARBA00004974"/>
    </source>
</evidence>
<dbReference type="Proteomes" id="UP001375370">
    <property type="component" value="Chromosome"/>
</dbReference>
<evidence type="ECO:0000256" key="3">
    <source>
        <dbReference type="ARBA" id="ARBA00007812"/>
    </source>
</evidence>
<dbReference type="SUPFAM" id="SSF52518">
    <property type="entry name" value="Thiamin diphosphate-binding fold (THDP-binding)"/>
    <property type="match status" value="2"/>
</dbReference>